<reference evidence="1 2" key="1">
    <citation type="submission" date="2018-09" db="EMBL/GenBank/DDBJ databases">
        <title>Murine metabolic-syndrome-specific gut microbial biobank.</title>
        <authorList>
            <person name="Liu C."/>
        </authorList>
    </citation>
    <scope>NUCLEOTIDE SEQUENCE [LARGE SCALE GENOMIC DNA]</scope>
    <source>
        <strain evidence="1 2">0.1X-D8-26</strain>
    </source>
</reference>
<dbReference type="RefSeq" id="WP_121767180.1">
    <property type="nucleotide sequence ID" value="NZ_RAZM01000086.1"/>
</dbReference>
<comment type="caution">
    <text evidence="1">The sequence shown here is derived from an EMBL/GenBank/DDBJ whole genome shotgun (WGS) entry which is preliminary data.</text>
</comment>
<keyword evidence="1" id="KW-0238">DNA-binding</keyword>
<proteinExistence type="predicted"/>
<protein>
    <submittedName>
        <fullName evidence="1">DNA-binding protein</fullName>
    </submittedName>
</protein>
<dbReference type="Proteomes" id="UP000267159">
    <property type="component" value="Unassembled WGS sequence"/>
</dbReference>
<dbReference type="PANTHER" id="PTHR34585:SF22">
    <property type="entry name" value="HELIX-TURN-HELIX DOMAIN-CONTAINING PROTEIN"/>
    <property type="match status" value="1"/>
</dbReference>
<organism evidence="1 2">
    <name type="scientific">Bacteroides acidifaciens</name>
    <dbReference type="NCBI Taxonomy" id="85831"/>
    <lineage>
        <taxon>Bacteria</taxon>
        <taxon>Pseudomonadati</taxon>
        <taxon>Bacteroidota</taxon>
        <taxon>Bacteroidia</taxon>
        <taxon>Bacteroidales</taxon>
        <taxon>Bacteroidaceae</taxon>
        <taxon>Bacteroides</taxon>
    </lineage>
</organism>
<evidence type="ECO:0000313" key="1">
    <source>
        <dbReference type="EMBL" id="RLT78726.1"/>
    </source>
</evidence>
<name>A0A3L7YZL6_9BACE</name>
<dbReference type="EMBL" id="RAZM01000086">
    <property type="protein sequence ID" value="RLT78726.1"/>
    <property type="molecule type" value="Genomic_DNA"/>
</dbReference>
<accession>A0A3L7YZL6</accession>
<evidence type="ECO:0000313" key="2">
    <source>
        <dbReference type="Proteomes" id="UP000267159"/>
    </source>
</evidence>
<dbReference type="GO" id="GO:0003677">
    <property type="term" value="F:DNA binding"/>
    <property type="evidence" value="ECO:0007669"/>
    <property type="project" value="UniProtKB-KW"/>
</dbReference>
<dbReference type="AlphaFoldDB" id="A0A3L7YZL6"/>
<sequence length="132" mass="15026">MPEHNLYAGSNDSGRTVPDMAIKPGEQYMFNIIFRNVMDYILIERAIFNAIVARITEYSAKIEMAMGNLGCHPLGNRVDNERAQRLLHRGKRSLQSLRSSGKIGYTIIDGKVMYPLKEIERFISQSYRKDGG</sequence>
<gene>
    <name evidence="1" type="ORF">D7Y07_17665</name>
</gene>
<dbReference type="PANTHER" id="PTHR34585">
    <property type="match status" value="1"/>
</dbReference>